<reference evidence="2 3" key="1">
    <citation type="submission" date="2014-08" db="EMBL/GenBank/DDBJ databases">
        <title>Porphyromonas gulae strain:COT-052_OH3439 Genome sequencing.</title>
        <authorList>
            <person name="Wallis C."/>
            <person name="Deusch O."/>
            <person name="O'Flynn C."/>
            <person name="Davis I."/>
            <person name="Jospin G."/>
            <person name="Darling A.E."/>
            <person name="Coil D.A."/>
            <person name="Alexiev A."/>
            <person name="Horsfall A."/>
            <person name="Kirkwood N."/>
            <person name="Harris S."/>
            <person name="Eisen J.A."/>
        </authorList>
    </citation>
    <scope>NUCLEOTIDE SEQUENCE [LARGE SCALE GENOMIC DNA]</scope>
    <source>
        <strain evidence="3">COT-052 OH3439</strain>
    </source>
</reference>
<proteinExistence type="predicted"/>
<name>A0A0A2FL79_9PORP</name>
<dbReference type="EMBL" id="JRAK01000066">
    <property type="protein sequence ID" value="KGN89084.1"/>
    <property type="molecule type" value="Genomic_DNA"/>
</dbReference>
<dbReference type="AlphaFoldDB" id="A0A0A2FL79"/>
<organism evidence="2 3">
    <name type="scientific">Porphyromonas gulae</name>
    <dbReference type="NCBI Taxonomy" id="111105"/>
    <lineage>
        <taxon>Bacteria</taxon>
        <taxon>Pseudomonadati</taxon>
        <taxon>Bacteroidota</taxon>
        <taxon>Bacteroidia</taxon>
        <taxon>Bacteroidales</taxon>
        <taxon>Porphyromonadaceae</taxon>
        <taxon>Porphyromonas</taxon>
    </lineage>
</organism>
<keyword evidence="1" id="KW-0175">Coiled coil</keyword>
<evidence type="ECO:0000313" key="2">
    <source>
        <dbReference type="EMBL" id="KGN89084.1"/>
    </source>
</evidence>
<dbReference type="Proteomes" id="UP000030146">
    <property type="component" value="Unassembled WGS sequence"/>
</dbReference>
<protein>
    <recommendedName>
        <fullName evidence="4">DNA-binding protein</fullName>
    </recommendedName>
</protein>
<dbReference type="RefSeq" id="WP_039424205.1">
    <property type="nucleotide sequence ID" value="NZ_JRAK01000066.1"/>
</dbReference>
<evidence type="ECO:0000313" key="3">
    <source>
        <dbReference type="Proteomes" id="UP000030146"/>
    </source>
</evidence>
<comment type="caution">
    <text evidence="2">The sequence shown here is derived from an EMBL/GenBank/DDBJ whole genome shotgun (WGS) entry which is preliminary data.</text>
</comment>
<feature type="coiled-coil region" evidence="1">
    <location>
        <begin position="70"/>
        <end position="97"/>
    </location>
</feature>
<sequence length="115" mass="13072">MITIQQLVQYLRQNNHTSKANPITATDLAIHFGISDGGVEVEMRNVIREAIARNELIGSNSRGFYLIGNLSELEENLDSLESRANNILERRRNMMNSWNSINPNNTTSRTDLNVR</sequence>
<accession>A0A0A2FL79</accession>
<evidence type="ECO:0008006" key="4">
    <source>
        <dbReference type="Google" id="ProtNLM"/>
    </source>
</evidence>
<keyword evidence="3" id="KW-1185">Reference proteome</keyword>
<evidence type="ECO:0000256" key="1">
    <source>
        <dbReference type="SAM" id="Coils"/>
    </source>
</evidence>
<gene>
    <name evidence="2" type="ORF">HR15_04330</name>
</gene>